<sequence length="89" mass="10573">MRFEWDQRKAAANLRKHGVSFDEAKTVFKDFDVRLIRDEAHSNGEDRFFAIGFSQRGRLLFVCHCYRRSETIRLISARKATPAETKFYR</sequence>
<proteinExistence type="predicted"/>
<dbReference type="RefSeq" id="WP_217941848.1">
    <property type="nucleotide sequence ID" value="NZ_JAHTGR010000004.1"/>
</dbReference>
<evidence type="ECO:0000313" key="1">
    <source>
        <dbReference type="EMBL" id="MBV6321083.1"/>
    </source>
</evidence>
<accession>A0AA41HC80</accession>
<evidence type="ECO:0000313" key="2">
    <source>
        <dbReference type="Proteomes" id="UP001155901"/>
    </source>
</evidence>
<organism evidence="1 2">
    <name type="scientific">Duganella violaceipulchra</name>
    <dbReference type="NCBI Taxonomy" id="2849652"/>
    <lineage>
        <taxon>Bacteria</taxon>
        <taxon>Pseudomonadati</taxon>
        <taxon>Pseudomonadota</taxon>
        <taxon>Betaproteobacteria</taxon>
        <taxon>Burkholderiales</taxon>
        <taxon>Oxalobacteraceae</taxon>
        <taxon>Telluria group</taxon>
        <taxon>Duganella</taxon>
    </lineage>
</organism>
<name>A0AA41HC80_9BURK</name>
<dbReference type="Pfam" id="PF04365">
    <property type="entry name" value="BrnT_toxin"/>
    <property type="match status" value="1"/>
</dbReference>
<dbReference type="AlphaFoldDB" id="A0AA41HC80"/>
<dbReference type="Proteomes" id="UP001155901">
    <property type="component" value="Unassembled WGS sequence"/>
</dbReference>
<dbReference type="InterPro" id="IPR007460">
    <property type="entry name" value="BrnT_toxin"/>
</dbReference>
<gene>
    <name evidence="1" type="ORF">KVP70_09070</name>
</gene>
<dbReference type="EMBL" id="JAHTGR010000004">
    <property type="protein sequence ID" value="MBV6321083.1"/>
    <property type="molecule type" value="Genomic_DNA"/>
</dbReference>
<reference evidence="1" key="1">
    <citation type="submission" date="2021-07" db="EMBL/GenBank/DDBJ databases">
        <title>Characterization of violacein-producing bacteria and related species.</title>
        <authorList>
            <person name="Wilson H.S."/>
            <person name="De Leon M.E."/>
        </authorList>
    </citation>
    <scope>NUCLEOTIDE SEQUENCE</scope>
    <source>
        <strain evidence="1">HSC-15S17</strain>
    </source>
</reference>
<protein>
    <submittedName>
        <fullName evidence="1">BrnT family toxin</fullName>
    </submittedName>
</protein>
<comment type="caution">
    <text evidence="1">The sequence shown here is derived from an EMBL/GenBank/DDBJ whole genome shotgun (WGS) entry which is preliminary data.</text>
</comment>